<reference evidence="2 3" key="1">
    <citation type="journal article" date="2009" name="Nature">
        <title>Evolution of pathogenicity and sexual reproduction in eight Candida genomes.</title>
        <authorList>
            <person name="Butler G."/>
            <person name="Rasmussen M.D."/>
            <person name="Lin M.F."/>
            <person name="Santos M.A."/>
            <person name="Sakthikumar S."/>
            <person name="Munro C.A."/>
            <person name="Rheinbay E."/>
            <person name="Grabherr M."/>
            <person name="Forche A."/>
            <person name="Reedy J.L."/>
            <person name="Agrafioti I."/>
            <person name="Arnaud M.B."/>
            <person name="Bates S."/>
            <person name="Brown A.J."/>
            <person name="Brunke S."/>
            <person name="Costanzo M.C."/>
            <person name="Fitzpatrick D.A."/>
            <person name="de Groot P.W."/>
            <person name="Harris D."/>
            <person name="Hoyer L.L."/>
            <person name="Hube B."/>
            <person name="Klis F.M."/>
            <person name="Kodira C."/>
            <person name="Lennard N."/>
            <person name="Logue M.E."/>
            <person name="Martin R."/>
            <person name="Neiman A.M."/>
            <person name="Nikolaou E."/>
            <person name="Quail M.A."/>
            <person name="Quinn J."/>
            <person name="Santos M.C."/>
            <person name="Schmitzberger F.F."/>
            <person name="Sherlock G."/>
            <person name="Shah P."/>
            <person name="Silverstein K.A."/>
            <person name="Skrzypek M.S."/>
            <person name="Soll D."/>
            <person name="Staggs R."/>
            <person name="Stansfield I."/>
            <person name="Stumpf M.P."/>
            <person name="Sudbery P.E."/>
            <person name="Srikantha T."/>
            <person name="Zeng Q."/>
            <person name="Berman J."/>
            <person name="Berriman M."/>
            <person name="Heitman J."/>
            <person name="Gow N.A."/>
            <person name="Lorenz M.C."/>
            <person name="Birren B.W."/>
            <person name="Kellis M."/>
            <person name="Cuomo C.A."/>
        </authorList>
    </citation>
    <scope>NUCLEOTIDE SEQUENCE [LARGE SCALE GENOMIC DNA]</scope>
    <source>
        <strain evidence="2 3">ATCC 42720</strain>
    </source>
</reference>
<feature type="region of interest" description="Disordered" evidence="1">
    <location>
        <begin position="130"/>
        <end position="159"/>
    </location>
</feature>
<evidence type="ECO:0000313" key="2">
    <source>
        <dbReference type="EMBL" id="EEQ40283.1"/>
    </source>
</evidence>
<accession>C4Y883</accession>
<dbReference type="VEuPathDB" id="FungiDB:CLUG_04411"/>
<protein>
    <submittedName>
        <fullName evidence="2">Uncharacterized protein</fullName>
    </submittedName>
</protein>
<dbReference type="KEGG" id="clu:CLUG_04411"/>
<feature type="compositionally biased region" description="Polar residues" evidence="1">
    <location>
        <begin position="138"/>
        <end position="150"/>
    </location>
</feature>
<sequence length="159" mass="17236">MEPNSWWYREALETMFWPAYLSSLTPTTNIGASAEGAVMTTFLAPASMCFWAPSSLVKTPVESMTNSTPSLPHGIWAESLSWWTLIFLPSMTKAPSSDETSPLELTVGGVVLEHVGGVVSSNEWVIDGNDLDVWSGEGDSQNETTNSSETVDTDSDHCV</sequence>
<evidence type="ECO:0000256" key="1">
    <source>
        <dbReference type="SAM" id="MobiDB-lite"/>
    </source>
</evidence>
<evidence type="ECO:0000313" key="3">
    <source>
        <dbReference type="Proteomes" id="UP000007703"/>
    </source>
</evidence>
<dbReference type="HOGENOM" id="CLU_1660554_0_0_1"/>
<proteinExistence type="predicted"/>
<dbReference type="EMBL" id="CH408080">
    <property type="protein sequence ID" value="EEQ40283.1"/>
    <property type="molecule type" value="Genomic_DNA"/>
</dbReference>
<gene>
    <name evidence="2" type="ORF">CLUG_04411</name>
</gene>
<dbReference type="InParanoid" id="C4Y883"/>
<organism evidence="2 3">
    <name type="scientific">Clavispora lusitaniae (strain ATCC 42720)</name>
    <name type="common">Yeast</name>
    <name type="synonym">Candida lusitaniae</name>
    <dbReference type="NCBI Taxonomy" id="306902"/>
    <lineage>
        <taxon>Eukaryota</taxon>
        <taxon>Fungi</taxon>
        <taxon>Dikarya</taxon>
        <taxon>Ascomycota</taxon>
        <taxon>Saccharomycotina</taxon>
        <taxon>Pichiomycetes</taxon>
        <taxon>Metschnikowiaceae</taxon>
        <taxon>Clavispora</taxon>
    </lineage>
</organism>
<dbReference type="AlphaFoldDB" id="C4Y883"/>
<name>C4Y883_CLAL4</name>
<dbReference type="Proteomes" id="UP000007703">
    <property type="component" value="Unassembled WGS sequence"/>
</dbReference>